<dbReference type="InterPro" id="IPR044592">
    <property type="entry name" value="RING1A/B"/>
</dbReference>
<dbReference type="GeneID" id="113737538"/>
<keyword evidence="7" id="KW-1185">Reference proteome</keyword>
<dbReference type="PROSITE" id="PS50089">
    <property type="entry name" value="ZF_RING_2"/>
    <property type="match status" value="1"/>
</dbReference>
<accession>A0ABM4X575</accession>
<dbReference type="SMART" id="SM00184">
    <property type="entry name" value="RING"/>
    <property type="match status" value="1"/>
</dbReference>
<reference evidence="8" key="1">
    <citation type="submission" date="2025-08" db="UniProtKB">
        <authorList>
            <consortium name="RefSeq"/>
        </authorList>
    </citation>
    <scope>IDENTIFICATION</scope>
    <source>
        <tissue evidence="8">Leaves</tissue>
    </source>
</reference>
<dbReference type="InterPro" id="IPR001841">
    <property type="entry name" value="Znf_RING"/>
</dbReference>
<evidence type="ECO:0000313" key="8">
    <source>
        <dbReference type="RefSeq" id="XP_071939179.1"/>
    </source>
</evidence>
<dbReference type="Pfam" id="PF13923">
    <property type="entry name" value="zf-C3HC4_2"/>
    <property type="match status" value="1"/>
</dbReference>
<dbReference type="PANTHER" id="PTHR46537:SF1">
    <property type="entry name" value="E3 UBIQUITIN-PROTEIN LIGASE RING1B-RELATED"/>
    <property type="match status" value="1"/>
</dbReference>
<keyword evidence="1" id="KW-0479">Metal-binding</keyword>
<evidence type="ECO:0000259" key="6">
    <source>
        <dbReference type="PROSITE" id="PS50089"/>
    </source>
</evidence>
<protein>
    <submittedName>
        <fullName evidence="8">E3 ubiquitin-protein ligase RING1a</fullName>
    </submittedName>
</protein>
<feature type="domain" description="RING-type" evidence="6">
    <location>
        <begin position="173"/>
        <end position="213"/>
    </location>
</feature>
<dbReference type="RefSeq" id="XP_071939179.1">
    <property type="nucleotide sequence ID" value="XM_072083078.1"/>
</dbReference>
<evidence type="ECO:0000256" key="1">
    <source>
        <dbReference type="ARBA" id="ARBA00022723"/>
    </source>
</evidence>
<evidence type="ECO:0000256" key="2">
    <source>
        <dbReference type="ARBA" id="ARBA00022771"/>
    </source>
</evidence>
<evidence type="ECO:0000256" key="3">
    <source>
        <dbReference type="ARBA" id="ARBA00022833"/>
    </source>
</evidence>
<organism evidence="7 8">
    <name type="scientific">Coffea arabica</name>
    <name type="common">Arabian coffee</name>
    <dbReference type="NCBI Taxonomy" id="13443"/>
    <lineage>
        <taxon>Eukaryota</taxon>
        <taxon>Viridiplantae</taxon>
        <taxon>Streptophyta</taxon>
        <taxon>Embryophyta</taxon>
        <taxon>Tracheophyta</taxon>
        <taxon>Spermatophyta</taxon>
        <taxon>Magnoliopsida</taxon>
        <taxon>eudicotyledons</taxon>
        <taxon>Gunneridae</taxon>
        <taxon>Pentapetalae</taxon>
        <taxon>asterids</taxon>
        <taxon>lamiids</taxon>
        <taxon>Gentianales</taxon>
        <taxon>Rubiaceae</taxon>
        <taxon>Ixoroideae</taxon>
        <taxon>Gardenieae complex</taxon>
        <taxon>Bertiereae - Coffeeae clade</taxon>
        <taxon>Coffeeae</taxon>
        <taxon>Coffea</taxon>
    </lineage>
</organism>
<evidence type="ECO:0000256" key="4">
    <source>
        <dbReference type="PROSITE-ProRule" id="PRU00175"/>
    </source>
</evidence>
<dbReference type="Gene3D" id="3.30.40.10">
    <property type="entry name" value="Zinc/RING finger domain, C3HC4 (zinc finger)"/>
    <property type="match status" value="1"/>
</dbReference>
<dbReference type="PROSITE" id="PS00518">
    <property type="entry name" value="ZF_RING_1"/>
    <property type="match status" value="1"/>
</dbReference>
<feature type="compositionally biased region" description="Basic and acidic residues" evidence="5">
    <location>
        <begin position="304"/>
        <end position="319"/>
    </location>
</feature>
<feature type="region of interest" description="Disordered" evidence="5">
    <location>
        <begin position="271"/>
        <end position="364"/>
    </location>
</feature>
<evidence type="ECO:0000256" key="5">
    <source>
        <dbReference type="SAM" id="MobiDB-lite"/>
    </source>
</evidence>
<keyword evidence="3" id="KW-0862">Zinc</keyword>
<sequence>MAAQKRTSIPQGGQEHSTPRSSRPRRKQSRRIGGDQAAKMAADQEPQLRQQQQQPVQEAEDQPPREAPDDQQPVQPNPDEDSGGSGTDPEEFDDGFLYSEEEYDFVNYVACAFKVHKGVNYGVYLSIFNQWLVTDMFSVFSCLNSGISTNFTFCGFYRIIAIVRGALRTNVQCPICLGIIKKTRTVMGCLHRFCQECIDKSMRIGNNECPACRIHCSSRRSLRVDLDYDALIEAIYPDLAEYELEENVFHEEEKALNKQVQASIAEISRRQSEALNKRRRTYRDGDDLRVPRSRNATSRRRSNQRTDIESDNVSERENDLQGNLDPSTSDRSHIEIKNCRPKRRASTQPPPPSPSAANPDSEYLKNPVEPVRENLVNPLGVAHNPEMLTWGRGGARSHTRHGGGNAGRGTRGSRMSKLMEQLESSSKIDYMTETPFALVSLDKERIPNLEKPWLCLPSSFSVNQLRKLVADEAKLEAEDVKMLLVKEAGVDKTSADYSQMIDRQDPLSRMVNWSNICLEIQEGQETLSGLRCSTNTIYLILAYQYKKDNQQIQPSPL</sequence>
<gene>
    <name evidence="8" type="primary">LOC113737538</name>
</gene>
<dbReference type="InterPro" id="IPR013083">
    <property type="entry name" value="Znf_RING/FYVE/PHD"/>
</dbReference>
<feature type="region of interest" description="Disordered" evidence="5">
    <location>
        <begin position="390"/>
        <end position="414"/>
    </location>
</feature>
<feature type="compositionally biased region" description="Low complexity" evidence="5">
    <location>
        <begin position="44"/>
        <end position="57"/>
    </location>
</feature>
<feature type="compositionally biased region" description="Polar residues" evidence="5">
    <location>
        <begin position="1"/>
        <end position="16"/>
    </location>
</feature>
<feature type="compositionally biased region" description="Acidic residues" evidence="5">
    <location>
        <begin position="78"/>
        <end position="93"/>
    </location>
</feature>
<feature type="compositionally biased region" description="Basic and acidic residues" evidence="5">
    <location>
        <begin position="271"/>
        <end position="290"/>
    </location>
</feature>
<dbReference type="Proteomes" id="UP001652660">
    <property type="component" value="Chromosome 3c"/>
</dbReference>
<feature type="region of interest" description="Disordered" evidence="5">
    <location>
        <begin position="1"/>
        <end position="93"/>
    </location>
</feature>
<proteinExistence type="predicted"/>
<dbReference type="CDD" id="cd16531">
    <property type="entry name" value="RING-HC_RING1-like"/>
    <property type="match status" value="1"/>
</dbReference>
<evidence type="ECO:0000313" key="7">
    <source>
        <dbReference type="Proteomes" id="UP001652660"/>
    </source>
</evidence>
<keyword evidence="2 4" id="KW-0863">Zinc-finger</keyword>
<dbReference type="InterPro" id="IPR017907">
    <property type="entry name" value="Znf_RING_CS"/>
</dbReference>
<feature type="compositionally biased region" description="Basic and acidic residues" evidence="5">
    <location>
        <begin position="328"/>
        <end position="338"/>
    </location>
</feature>
<dbReference type="SUPFAM" id="SSF57850">
    <property type="entry name" value="RING/U-box"/>
    <property type="match status" value="1"/>
</dbReference>
<name>A0ABM4X575_COFAR</name>
<dbReference type="PANTHER" id="PTHR46537">
    <property type="entry name" value="OS11G0578200 PROTEIN"/>
    <property type="match status" value="1"/>
</dbReference>